<dbReference type="PANTHER" id="PTHR33507:SF3">
    <property type="entry name" value="INNER MEMBRANE PROTEIN YBBJ"/>
    <property type="match status" value="1"/>
</dbReference>
<keyword evidence="4 5" id="KW-0472">Membrane</keyword>
<proteinExistence type="predicted"/>
<dbReference type="SUPFAM" id="SSF141322">
    <property type="entry name" value="NfeD domain-like"/>
    <property type="match status" value="1"/>
</dbReference>
<dbReference type="Gene3D" id="2.40.50.140">
    <property type="entry name" value="Nucleic acid-binding proteins"/>
    <property type="match status" value="1"/>
</dbReference>
<feature type="transmembrane region" description="Helical" evidence="5">
    <location>
        <begin position="55"/>
        <end position="73"/>
    </location>
</feature>
<evidence type="ECO:0000256" key="2">
    <source>
        <dbReference type="ARBA" id="ARBA00022692"/>
    </source>
</evidence>
<comment type="caution">
    <text evidence="7">The sequence shown here is derived from an EMBL/GenBank/DDBJ whole genome shotgun (WGS) entry which is preliminary data.</text>
</comment>
<evidence type="ECO:0000259" key="6">
    <source>
        <dbReference type="Pfam" id="PF01957"/>
    </source>
</evidence>
<organism evidence="7 8">
    <name type="scientific">Candidatus Alloenteromonas pullistercoris</name>
    <dbReference type="NCBI Taxonomy" id="2840785"/>
    <lineage>
        <taxon>Bacteria</taxon>
        <taxon>Bacillati</taxon>
        <taxon>Bacillota</taxon>
        <taxon>Bacillota incertae sedis</taxon>
        <taxon>Candidatus Alloenteromonas</taxon>
    </lineage>
</organism>
<dbReference type="InterPro" id="IPR012340">
    <property type="entry name" value="NA-bd_OB-fold"/>
</dbReference>
<dbReference type="InterPro" id="IPR052165">
    <property type="entry name" value="Membrane_assoc_protease"/>
</dbReference>
<comment type="subcellular location">
    <subcellularLocation>
        <location evidence="1">Membrane</location>
        <topology evidence="1">Multi-pass membrane protein</topology>
    </subcellularLocation>
</comment>
<evidence type="ECO:0000313" key="8">
    <source>
        <dbReference type="Proteomes" id="UP000823634"/>
    </source>
</evidence>
<protein>
    <submittedName>
        <fullName evidence="7">NfeD family protein</fullName>
    </submittedName>
</protein>
<dbReference type="Proteomes" id="UP000823634">
    <property type="component" value="Unassembled WGS sequence"/>
</dbReference>
<gene>
    <name evidence="7" type="ORF">IAC61_04345</name>
</gene>
<dbReference type="AlphaFoldDB" id="A0A9D9DF63"/>
<evidence type="ECO:0000256" key="5">
    <source>
        <dbReference type="SAM" id="Phobius"/>
    </source>
</evidence>
<evidence type="ECO:0000313" key="7">
    <source>
        <dbReference type="EMBL" id="MBO8426534.1"/>
    </source>
</evidence>
<evidence type="ECO:0000256" key="3">
    <source>
        <dbReference type="ARBA" id="ARBA00022989"/>
    </source>
</evidence>
<keyword evidence="3 5" id="KW-1133">Transmembrane helix</keyword>
<evidence type="ECO:0000256" key="1">
    <source>
        <dbReference type="ARBA" id="ARBA00004141"/>
    </source>
</evidence>
<sequence length="153" mass="16777">MIEEWMWLVWLIIAILSLILEAATAAVVSIWFACGAGIALIVSCFPSAVPFWGEIIIFAGSSLLAFLAFRPFISRWMDRRGKTKSNVESLIGRKGIVTEECSGLIRGRVAIDGLVWTAECQNESLSFAQGEACRILAITGNRLIIGKIEEGEK</sequence>
<accession>A0A9D9DF63</accession>
<dbReference type="InterPro" id="IPR002810">
    <property type="entry name" value="NfeD-like_C"/>
</dbReference>
<keyword evidence="2 5" id="KW-0812">Transmembrane</keyword>
<reference evidence="7" key="1">
    <citation type="submission" date="2020-10" db="EMBL/GenBank/DDBJ databases">
        <authorList>
            <person name="Gilroy R."/>
        </authorList>
    </citation>
    <scope>NUCLEOTIDE SEQUENCE</scope>
    <source>
        <strain evidence="7">17113</strain>
    </source>
</reference>
<feature type="transmembrane region" description="Helical" evidence="5">
    <location>
        <begin position="6"/>
        <end position="23"/>
    </location>
</feature>
<name>A0A9D9DF63_9FIRM</name>
<evidence type="ECO:0000256" key="4">
    <source>
        <dbReference type="ARBA" id="ARBA00023136"/>
    </source>
</evidence>
<dbReference type="Pfam" id="PF01957">
    <property type="entry name" value="NfeD"/>
    <property type="match status" value="1"/>
</dbReference>
<dbReference type="EMBL" id="JADINA010000028">
    <property type="protein sequence ID" value="MBO8426534.1"/>
    <property type="molecule type" value="Genomic_DNA"/>
</dbReference>
<reference evidence="7" key="2">
    <citation type="journal article" date="2021" name="PeerJ">
        <title>Extensive microbial diversity within the chicken gut microbiome revealed by metagenomics and culture.</title>
        <authorList>
            <person name="Gilroy R."/>
            <person name="Ravi A."/>
            <person name="Getino M."/>
            <person name="Pursley I."/>
            <person name="Horton D.L."/>
            <person name="Alikhan N.F."/>
            <person name="Baker D."/>
            <person name="Gharbi K."/>
            <person name="Hall N."/>
            <person name="Watson M."/>
            <person name="Adriaenssens E.M."/>
            <person name="Foster-Nyarko E."/>
            <person name="Jarju S."/>
            <person name="Secka A."/>
            <person name="Antonio M."/>
            <person name="Oren A."/>
            <person name="Chaudhuri R.R."/>
            <person name="La Ragione R."/>
            <person name="Hildebrand F."/>
            <person name="Pallen M.J."/>
        </authorList>
    </citation>
    <scope>NUCLEOTIDE SEQUENCE</scope>
    <source>
        <strain evidence="7">17113</strain>
    </source>
</reference>
<dbReference type="GO" id="GO:0005886">
    <property type="term" value="C:plasma membrane"/>
    <property type="evidence" value="ECO:0007669"/>
    <property type="project" value="TreeGrafter"/>
</dbReference>
<feature type="domain" description="NfeD-like C-terminal" evidence="6">
    <location>
        <begin position="87"/>
        <end position="145"/>
    </location>
</feature>
<dbReference type="PANTHER" id="PTHR33507">
    <property type="entry name" value="INNER MEMBRANE PROTEIN YBBJ"/>
    <property type="match status" value="1"/>
</dbReference>